<reference evidence="3" key="1">
    <citation type="submission" date="2020-11" db="EMBL/GenBank/DDBJ databases">
        <title>Gallus gallus (Chicken) genome, bGalGal1, GRCg7b, maternal haplotype autosomes + Z &amp; W.</title>
        <authorList>
            <person name="Warren W."/>
            <person name="Formenti G."/>
            <person name="Fedrigo O."/>
            <person name="Haase B."/>
            <person name="Mountcastle J."/>
            <person name="Balacco J."/>
            <person name="Tracey A."/>
            <person name="Schneider V."/>
            <person name="Okimoto R."/>
            <person name="Cheng H."/>
            <person name="Hawken R."/>
            <person name="Howe K."/>
            <person name="Jarvis E.D."/>
        </authorList>
    </citation>
    <scope>NUCLEOTIDE SEQUENCE [LARGE SCALE GENOMIC DNA]</scope>
    <source>
        <strain evidence="3">Broiler</strain>
    </source>
</reference>
<reference evidence="3" key="2">
    <citation type="submission" date="2025-08" db="UniProtKB">
        <authorList>
            <consortium name="Ensembl"/>
        </authorList>
    </citation>
    <scope>IDENTIFICATION</scope>
    <source>
        <strain evidence="3">broiler</strain>
    </source>
</reference>
<dbReference type="Gene3D" id="3.40.50.300">
    <property type="entry name" value="P-loop containing nucleotide triphosphate hydrolases"/>
    <property type="match status" value="1"/>
</dbReference>
<reference evidence="3" key="3">
    <citation type="submission" date="2025-09" db="UniProtKB">
        <authorList>
            <consortium name="Ensembl"/>
        </authorList>
    </citation>
    <scope>IDENTIFICATION</scope>
    <source>
        <strain evidence="3">broiler</strain>
    </source>
</reference>
<proteinExistence type="predicted"/>
<dbReference type="InterPro" id="IPR027417">
    <property type="entry name" value="P-loop_NTPase"/>
</dbReference>
<dbReference type="Ensembl" id="ENSGALT00010003310.1">
    <property type="protein sequence ID" value="ENSGALP00010001758.1"/>
    <property type="gene ID" value="ENSGALG00010001436.1"/>
</dbReference>
<dbReference type="Pfam" id="PF03028">
    <property type="entry name" value="Dynein_heavy"/>
    <property type="match status" value="1"/>
</dbReference>
<sequence length="203" mass="23217">MKLLEDALLPCTKTRKEVLWEFPSHPSHYLASPPYKPKLKAQTTLIIFTVTRDRLEEQLLAEEQFPDLENHKQNTPVRQKQSNSCPENAVHPHVHRVLFMQNIRVAAKWLGTLEKLLEQYSEESHSDFHVFISTEPAPGPEEHVVLQGILEDWITITRGAPTRMLANLYAALHSFDQVKARWTFFIHALFTPSSVGGTDGVDD</sequence>
<dbReference type="AlphaFoldDB" id="A0A8V0X8G2"/>
<dbReference type="PANTHER" id="PTHR45703:SF12">
    <property type="entry name" value="DYNEIN AXONEMAL HEAVY CHAIN 11"/>
    <property type="match status" value="1"/>
</dbReference>
<feature type="domain" description="Dynein heavy chain region D6 P-loop" evidence="2">
    <location>
        <begin position="98"/>
        <end position="139"/>
    </location>
</feature>
<name>A0A8V0X8G2_CHICK</name>
<dbReference type="InterPro" id="IPR026983">
    <property type="entry name" value="DHC"/>
</dbReference>
<feature type="region of interest" description="Disordered" evidence="1">
    <location>
        <begin position="63"/>
        <end position="86"/>
    </location>
</feature>
<protein>
    <recommendedName>
        <fullName evidence="2">Dynein heavy chain region D6 P-loop domain-containing protein</fullName>
    </recommendedName>
</protein>
<dbReference type="GO" id="GO:0030286">
    <property type="term" value="C:dynein complex"/>
    <property type="evidence" value="ECO:0007669"/>
    <property type="project" value="InterPro"/>
</dbReference>
<dbReference type="GO" id="GO:0008569">
    <property type="term" value="F:minus-end-directed microtubule motor activity"/>
    <property type="evidence" value="ECO:0007669"/>
    <property type="project" value="InterPro"/>
</dbReference>
<accession>A0A8V0X8G2</accession>
<dbReference type="GeneTree" id="ENSGT00940000154076"/>
<feature type="compositionally biased region" description="Polar residues" evidence="1">
    <location>
        <begin position="73"/>
        <end position="86"/>
    </location>
</feature>
<organism evidence="3 4">
    <name type="scientific">Gallus gallus</name>
    <name type="common">Chicken</name>
    <dbReference type="NCBI Taxonomy" id="9031"/>
    <lineage>
        <taxon>Eukaryota</taxon>
        <taxon>Metazoa</taxon>
        <taxon>Chordata</taxon>
        <taxon>Craniata</taxon>
        <taxon>Vertebrata</taxon>
        <taxon>Euteleostomi</taxon>
        <taxon>Archelosauria</taxon>
        <taxon>Archosauria</taxon>
        <taxon>Dinosauria</taxon>
        <taxon>Saurischia</taxon>
        <taxon>Theropoda</taxon>
        <taxon>Coelurosauria</taxon>
        <taxon>Aves</taxon>
        <taxon>Neognathae</taxon>
        <taxon>Galloanserae</taxon>
        <taxon>Galliformes</taxon>
        <taxon>Phasianidae</taxon>
        <taxon>Phasianinae</taxon>
        <taxon>Gallus</taxon>
    </lineage>
</organism>
<evidence type="ECO:0000313" key="4">
    <source>
        <dbReference type="Proteomes" id="UP000000539"/>
    </source>
</evidence>
<dbReference type="GO" id="GO:0045505">
    <property type="term" value="F:dynein intermediate chain binding"/>
    <property type="evidence" value="ECO:0007669"/>
    <property type="project" value="InterPro"/>
</dbReference>
<dbReference type="GO" id="GO:0051959">
    <property type="term" value="F:dynein light intermediate chain binding"/>
    <property type="evidence" value="ECO:0007669"/>
    <property type="project" value="InterPro"/>
</dbReference>
<dbReference type="InterPro" id="IPR004273">
    <property type="entry name" value="Dynein_heavy_D6_P-loop"/>
</dbReference>
<evidence type="ECO:0000256" key="1">
    <source>
        <dbReference type="SAM" id="MobiDB-lite"/>
    </source>
</evidence>
<dbReference type="Proteomes" id="UP000000539">
    <property type="component" value="Chromosome 2"/>
</dbReference>
<dbReference type="GO" id="GO:0007018">
    <property type="term" value="P:microtubule-based movement"/>
    <property type="evidence" value="ECO:0007669"/>
    <property type="project" value="InterPro"/>
</dbReference>
<keyword evidence="4" id="KW-1185">Reference proteome</keyword>
<dbReference type="PANTHER" id="PTHR45703">
    <property type="entry name" value="DYNEIN HEAVY CHAIN"/>
    <property type="match status" value="1"/>
</dbReference>
<evidence type="ECO:0000259" key="2">
    <source>
        <dbReference type="Pfam" id="PF03028"/>
    </source>
</evidence>
<evidence type="ECO:0000313" key="3">
    <source>
        <dbReference type="Ensembl" id="ENSGALP00010001758.1"/>
    </source>
</evidence>